<evidence type="ECO:0000313" key="3">
    <source>
        <dbReference type="Proteomes" id="UP000483820"/>
    </source>
</evidence>
<feature type="compositionally biased region" description="Basic and acidic residues" evidence="1">
    <location>
        <begin position="109"/>
        <end position="127"/>
    </location>
</feature>
<proteinExistence type="predicted"/>
<feature type="region of interest" description="Disordered" evidence="1">
    <location>
        <begin position="44"/>
        <end position="127"/>
    </location>
</feature>
<dbReference type="EMBL" id="WUAV01000005">
    <property type="protein sequence ID" value="KAF1753706.1"/>
    <property type="molecule type" value="Genomic_DNA"/>
</dbReference>
<evidence type="ECO:0000313" key="2">
    <source>
        <dbReference type="EMBL" id="KAF1753706.1"/>
    </source>
</evidence>
<name>A0A6A5GG64_CAERE</name>
<feature type="compositionally biased region" description="Low complexity" evidence="1">
    <location>
        <begin position="11"/>
        <end position="22"/>
    </location>
</feature>
<dbReference type="CTD" id="9820483"/>
<protein>
    <submittedName>
        <fullName evidence="2">Uncharacterized protein</fullName>
    </submittedName>
</protein>
<dbReference type="GeneID" id="9820483"/>
<dbReference type="KEGG" id="crq:GCK72_020263"/>
<reference evidence="2 3" key="1">
    <citation type="submission" date="2019-12" db="EMBL/GenBank/DDBJ databases">
        <title>Chromosome-level assembly of the Caenorhabditis remanei genome.</title>
        <authorList>
            <person name="Teterina A.A."/>
            <person name="Willis J.H."/>
            <person name="Phillips P.C."/>
        </authorList>
    </citation>
    <scope>NUCLEOTIDE SEQUENCE [LARGE SCALE GENOMIC DNA]</scope>
    <source>
        <strain evidence="2 3">PX506</strain>
        <tissue evidence="2">Whole organism</tissue>
    </source>
</reference>
<gene>
    <name evidence="2" type="ORF">GCK72_020263</name>
</gene>
<evidence type="ECO:0000256" key="1">
    <source>
        <dbReference type="SAM" id="MobiDB-lite"/>
    </source>
</evidence>
<dbReference type="AlphaFoldDB" id="A0A6A5GG64"/>
<dbReference type="Proteomes" id="UP000483820">
    <property type="component" value="Chromosome V"/>
</dbReference>
<organism evidence="2 3">
    <name type="scientific">Caenorhabditis remanei</name>
    <name type="common">Caenorhabditis vulgaris</name>
    <dbReference type="NCBI Taxonomy" id="31234"/>
    <lineage>
        <taxon>Eukaryota</taxon>
        <taxon>Metazoa</taxon>
        <taxon>Ecdysozoa</taxon>
        <taxon>Nematoda</taxon>
        <taxon>Chromadorea</taxon>
        <taxon>Rhabditida</taxon>
        <taxon>Rhabditina</taxon>
        <taxon>Rhabditomorpha</taxon>
        <taxon>Rhabditoidea</taxon>
        <taxon>Rhabditidae</taxon>
        <taxon>Peloderinae</taxon>
        <taxon>Caenorhabditis</taxon>
    </lineage>
</organism>
<dbReference type="RefSeq" id="XP_003115929.2">
    <property type="nucleotide sequence ID" value="XM_003115881.2"/>
</dbReference>
<feature type="region of interest" description="Disordered" evidence="1">
    <location>
        <begin position="1"/>
        <end position="29"/>
    </location>
</feature>
<comment type="caution">
    <text evidence="2">The sequence shown here is derived from an EMBL/GenBank/DDBJ whole genome shotgun (WGS) entry which is preliminary data.</text>
</comment>
<accession>A0A6A5GG64</accession>
<sequence length="127" mass="14269">MTNKNEKSKGQPNQAQKQPAAPTRKVVSGFQYIRPAEAERELPKIKWNKKATDPTTGKRIHGKKLLKITLEQMHAESEENPMAGGSNENVKGDADNQFADLNHHNSTQRNKETVSEKNPKEAENKPK</sequence>